<dbReference type="AlphaFoldDB" id="A0A4U6TT89"/>
<evidence type="ECO:0000313" key="2">
    <source>
        <dbReference type="Proteomes" id="UP000298652"/>
    </source>
</evidence>
<dbReference type="EMBL" id="CM016558">
    <property type="protein sequence ID" value="TKW03969.1"/>
    <property type="molecule type" value="Genomic_DNA"/>
</dbReference>
<sequence length="43" mass="5032">MYGVVHIAAGLKESIRNDRISVRTEMKLNYSKKLTGVEFFYYC</sequence>
<name>A0A4U6TT89_SETVI</name>
<protein>
    <submittedName>
        <fullName evidence="1">Uncharacterized protein</fullName>
    </submittedName>
</protein>
<proteinExistence type="predicted"/>
<accession>A0A4U6TT89</accession>
<dbReference type="Gramene" id="TKW03969">
    <property type="protein sequence ID" value="TKW03969"/>
    <property type="gene ID" value="SEVIR_7G078250v2"/>
</dbReference>
<reference evidence="1" key="1">
    <citation type="submission" date="2019-03" db="EMBL/GenBank/DDBJ databases">
        <title>WGS assembly of Setaria viridis.</title>
        <authorList>
            <person name="Huang P."/>
            <person name="Jenkins J."/>
            <person name="Grimwood J."/>
            <person name="Barry K."/>
            <person name="Healey A."/>
            <person name="Mamidi S."/>
            <person name="Sreedasyam A."/>
            <person name="Shu S."/>
            <person name="Feldman M."/>
            <person name="Wu J."/>
            <person name="Yu Y."/>
            <person name="Chen C."/>
            <person name="Johnson J."/>
            <person name="Rokhsar D."/>
            <person name="Baxter I."/>
            <person name="Schmutz J."/>
            <person name="Brutnell T."/>
            <person name="Kellogg E."/>
        </authorList>
    </citation>
    <scope>NUCLEOTIDE SEQUENCE [LARGE SCALE GENOMIC DNA]</scope>
</reference>
<gene>
    <name evidence="1" type="ORF">SEVIR_7G078250v2</name>
</gene>
<dbReference type="Proteomes" id="UP000298652">
    <property type="component" value="Chromosome 7"/>
</dbReference>
<evidence type="ECO:0000313" key="1">
    <source>
        <dbReference type="EMBL" id="TKW03969.1"/>
    </source>
</evidence>
<organism evidence="1 2">
    <name type="scientific">Setaria viridis</name>
    <name type="common">Green bristlegrass</name>
    <name type="synonym">Setaria italica subsp. viridis</name>
    <dbReference type="NCBI Taxonomy" id="4556"/>
    <lineage>
        <taxon>Eukaryota</taxon>
        <taxon>Viridiplantae</taxon>
        <taxon>Streptophyta</taxon>
        <taxon>Embryophyta</taxon>
        <taxon>Tracheophyta</taxon>
        <taxon>Spermatophyta</taxon>
        <taxon>Magnoliopsida</taxon>
        <taxon>Liliopsida</taxon>
        <taxon>Poales</taxon>
        <taxon>Poaceae</taxon>
        <taxon>PACMAD clade</taxon>
        <taxon>Panicoideae</taxon>
        <taxon>Panicodae</taxon>
        <taxon>Paniceae</taxon>
        <taxon>Cenchrinae</taxon>
        <taxon>Setaria</taxon>
    </lineage>
</organism>
<keyword evidence="2" id="KW-1185">Reference proteome</keyword>